<dbReference type="GO" id="GO:0003723">
    <property type="term" value="F:RNA binding"/>
    <property type="evidence" value="ECO:0007669"/>
    <property type="project" value="UniProtKB-KW"/>
</dbReference>
<keyword evidence="1" id="KW-0963">Cytoplasm</keyword>
<dbReference type="Pfam" id="PF01668">
    <property type="entry name" value="SmpB"/>
    <property type="match status" value="1"/>
</dbReference>
<dbReference type="GO" id="GO:0005829">
    <property type="term" value="C:cytosol"/>
    <property type="evidence" value="ECO:0007669"/>
    <property type="project" value="TreeGrafter"/>
</dbReference>
<dbReference type="Gene3D" id="2.40.280.10">
    <property type="match status" value="1"/>
</dbReference>
<evidence type="ECO:0000313" key="3">
    <source>
        <dbReference type="EMBL" id="GAF76416.1"/>
    </source>
</evidence>
<dbReference type="GO" id="GO:0070930">
    <property type="term" value="P:trans-translation-dependent protein tagging"/>
    <property type="evidence" value="ECO:0007669"/>
    <property type="project" value="TreeGrafter"/>
</dbReference>
<sequence length="106" mass="12750">FARIEKGEVILYNFHISPYEFGNIHNVDPIRPRKLLLHKKEILRLYAKTQVKGHALIPLRVYFRKGFAKIELAVAKGKRKYDKRETLKRKEARREIERALRRKRRG</sequence>
<name>X0SMR2_9ZZZZ</name>
<evidence type="ECO:0000256" key="2">
    <source>
        <dbReference type="ARBA" id="ARBA00022884"/>
    </source>
</evidence>
<dbReference type="InterPro" id="IPR023620">
    <property type="entry name" value="SmpB"/>
</dbReference>
<organism evidence="3">
    <name type="scientific">marine sediment metagenome</name>
    <dbReference type="NCBI Taxonomy" id="412755"/>
    <lineage>
        <taxon>unclassified sequences</taxon>
        <taxon>metagenomes</taxon>
        <taxon>ecological metagenomes</taxon>
    </lineage>
</organism>
<protein>
    <recommendedName>
        <fullName evidence="4">SsrA-binding protein</fullName>
    </recommendedName>
</protein>
<gene>
    <name evidence="3" type="ORF">S01H1_08431</name>
</gene>
<evidence type="ECO:0000256" key="1">
    <source>
        <dbReference type="ARBA" id="ARBA00022490"/>
    </source>
</evidence>
<keyword evidence="2" id="KW-0694">RNA-binding</keyword>
<dbReference type="EMBL" id="BARS01004325">
    <property type="protein sequence ID" value="GAF76416.1"/>
    <property type="molecule type" value="Genomic_DNA"/>
</dbReference>
<dbReference type="InterPro" id="IPR000037">
    <property type="entry name" value="SsrA-bd_prot"/>
</dbReference>
<feature type="non-terminal residue" evidence="3">
    <location>
        <position position="1"/>
    </location>
</feature>
<dbReference type="PANTHER" id="PTHR30308">
    <property type="entry name" value="TMRNA-BINDING COMPONENT OF TRANS-TRANSLATION TAGGING COMPLEX"/>
    <property type="match status" value="1"/>
</dbReference>
<proteinExistence type="inferred from homology"/>
<reference evidence="3" key="1">
    <citation type="journal article" date="2014" name="Front. Microbiol.">
        <title>High frequency of phylogenetically diverse reductive dehalogenase-homologous genes in deep subseafloor sedimentary metagenomes.</title>
        <authorList>
            <person name="Kawai M."/>
            <person name="Futagami T."/>
            <person name="Toyoda A."/>
            <person name="Takaki Y."/>
            <person name="Nishi S."/>
            <person name="Hori S."/>
            <person name="Arai W."/>
            <person name="Tsubouchi T."/>
            <person name="Morono Y."/>
            <person name="Uchiyama I."/>
            <person name="Ito T."/>
            <person name="Fujiyama A."/>
            <person name="Inagaki F."/>
            <person name="Takami H."/>
        </authorList>
    </citation>
    <scope>NUCLEOTIDE SEQUENCE</scope>
    <source>
        <strain evidence="3">Expedition CK06-06</strain>
    </source>
</reference>
<accession>X0SMR2</accession>
<dbReference type="PANTHER" id="PTHR30308:SF2">
    <property type="entry name" value="SSRA-BINDING PROTEIN"/>
    <property type="match status" value="1"/>
</dbReference>
<dbReference type="AlphaFoldDB" id="X0SMR2"/>
<evidence type="ECO:0008006" key="4">
    <source>
        <dbReference type="Google" id="ProtNLM"/>
    </source>
</evidence>
<dbReference type="SUPFAM" id="SSF74982">
    <property type="entry name" value="Small protein B (SmpB)"/>
    <property type="match status" value="1"/>
</dbReference>
<comment type="caution">
    <text evidence="3">The sequence shown here is derived from an EMBL/GenBank/DDBJ whole genome shotgun (WGS) entry which is preliminary data.</text>
</comment>
<dbReference type="HAMAP" id="MF_00023">
    <property type="entry name" value="SmpB"/>
    <property type="match status" value="1"/>
</dbReference>